<organism evidence="1 2">
    <name type="scientific">Desulfotignum phosphitoxidans DSM 13687</name>
    <dbReference type="NCBI Taxonomy" id="1286635"/>
    <lineage>
        <taxon>Bacteria</taxon>
        <taxon>Pseudomonadati</taxon>
        <taxon>Thermodesulfobacteriota</taxon>
        <taxon>Desulfobacteria</taxon>
        <taxon>Desulfobacterales</taxon>
        <taxon>Desulfobacteraceae</taxon>
        <taxon>Desulfotignum</taxon>
    </lineage>
</organism>
<dbReference type="Proteomes" id="UP000014216">
    <property type="component" value="Unassembled WGS sequence"/>
</dbReference>
<accession>S0FR90</accession>
<evidence type="ECO:0008006" key="3">
    <source>
        <dbReference type="Google" id="ProtNLM"/>
    </source>
</evidence>
<proteinExistence type="predicted"/>
<reference evidence="1 2" key="1">
    <citation type="journal article" date="2013" name="Genome Announc.">
        <title>Draft Genome Sequence of Desulfotignum phosphitoxidans DSM 13687 Strain FiPS-3.</title>
        <authorList>
            <person name="Poehlein A."/>
            <person name="Daniel R."/>
            <person name="Simeonova D.D."/>
        </authorList>
    </citation>
    <scope>NUCLEOTIDE SEQUENCE [LARGE SCALE GENOMIC DNA]</scope>
    <source>
        <strain evidence="1 2">DSM 13687</strain>
    </source>
</reference>
<evidence type="ECO:0000313" key="2">
    <source>
        <dbReference type="Proteomes" id="UP000014216"/>
    </source>
</evidence>
<name>S0FR90_9BACT</name>
<gene>
    <name evidence="1" type="ORF">Dpo_13c00060</name>
</gene>
<dbReference type="AlphaFoldDB" id="S0FR90"/>
<dbReference type="EMBL" id="APJX01000013">
    <property type="protein sequence ID" value="EMS77608.1"/>
    <property type="molecule type" value="Genomic_DNA"/>
</dbReference>
<comment type="caution">
    <text evidence="1">The sequence shown here is derived from an EMBL/GenBank/DDBJ whole genome shotgun (WGS) entry which is preliminary data.</text>
</comment>
<sequence>MGENTNPGATLAFLNADWYDFESTPAAQEDPGRSITIFDYHRLLTQTGWKVIRRIECPLSTERLTGNQVQKMQTKRILGTTGRILLIARRT</sequence>
<evidence type="ECO:0000313" key="1">
    <source>
        <dbReference type="EMBL" id="EMS77608.1"/>
    </source>
</evidence>
<dbReference type="RefSeq" id="WP_006968302.1">
    <property type="nucleotide sequence ID" value="NZ_APJX01000013.1"/>
</dbReference>
<keyword evidence="2" id="KW-1185">Reference proteome</keyword>
<protein>
    <recommendedName>
        <fullName evidence="3">Methyltransferase</fullName>
    </recommendedName>
</protein>